<dbReference type="Gene3D" id="3.40.50.12780">
    <property type="entry name" value="N-terminal domain of ligase-like"/>
    <property type="match status" value="1"/>
</dbReference>
<evidence type="ECO:0000259" key="3">
    <source>
        <dbReference type="Pfam" id="PF00501"/>
    </source>
</evidence>
<evidence type="ECO:0000256" key="2">
    <source>
        <dbReference type="ARBA" id="ARBA00022840"/>
    </source>
</evidence>
<dbReference type="VEuPathDB" id="FungiDB:LELG_05035"/>
<dbReference type="Proteomes" id="UP000001996">
    <property type="component" value="Unassembled WGS sequence"/>
</dbReference>
<protein>
    <recommendedName>
        <fullName evidence="3">AMP-dependent synthetase/ligase domain-containing protein</fullName>
    </recommendedName>
</protein>
<gene>
    <name evidence="4" type="ORF">LELG_05035</name>
</gene>
<dbReference type="GeneID" id="5230873"/>
<evidence type="ECO:0000313" key="4">
    <source>
        <dbReference type="EMBL" id="EDK46854.1"/>
    </source>
</evidence>
<dbReference type="PANTHER" id="PTHR43272:SF33">
    <property type="entry name" value="AMP-BINDING DOMAIN-CONTAINING PROTEIN-RELATED"/>
    <property type="match status" value="1"/>
</dbReference>
<dbReference type="InterPro" id="IPR000873">
    <property type="entry name" value="AMP-dep_synth/lig_dom"/>
</dbReference>
<dbReference type="GO" id="GO:0004467">
    <property type="term" value="F:long-chain fatty acid-CoA ligase activity"/>
    <property type="evidence" value="ECO:0007669"/>
    <property type="project" value="TreeGrafter"/>
</dbReference>
<accession>A5E5Z6</accession>
<evidence type="ECO:0000256" key="1">
    <source>
        <dbReference type="ARBA" id="ARBA00022741"/>
    </source>
</evidence>
<dbReference type="eggNOG" id="KOG1256">
    <property type="taxonomic scope" value="Eukaryota"/>
</dbReference>
<dbReference type="Pfam" id="PF00501">
    <property type="entry name" value="AMP-binding"/>
    <property type="match status" value="1"/>
</dbReference>
<dbReference type="InterPro" id="IPR042099">
    <property type="entry name" value="ANL_N_sf"/>
</dbReference>
<dbReference type="KEGG" id="lel:PVL30_005172"/>
<evidence type="ECO:0000313" key="5">
    <source>
        <dbReference type="Proteomes" id="UP000001996"/>
    </source>
</evidence>
<dbReference type="PANTHER" id="PTHR43272">
    <property type="entry name" value="LONG-CHAIN-FATTY-ACID--COA LIGASE"/>
    <property type="match status" value="1"/>
</dbReference>
<dbReference type="InParanoid" id="A5E5Z6"/>
<organism evidence="4 5">
    <name type="scientific">Lodderomyces elongisporus (strain ATCC 11503 / CBS 2605 / JCM 1781 / NBRC 1676 / NRRL YB-4239)</name>
    <name type="common">Yeast</name>
    <name type="synonym">Saccharomyces elongisporus</name>
    <dbReference type="NCBI Taxonomy" id="379508"/>
    <lineage>
        <taxon>Eukaryota</taxon>
        <taxon>Fungi</taxon>
        <taxon>Dikarya</taxon>
        <taxon>Ascomycota</taxon>
        <taxon>Saccharomycotina</taxon>
        <taxon>Pichiomycetes</taxon>
        <taxon>Debaryomycetaceae</taxon>
        <taxon>Candida/Lodderomyces clade</taxon>
        <taxon>Lodderomyces</taxon>
    </lineage>
</organism>
<dbReference type="GO" id="GO:0005783">
    <property type="term" value="C:endoplasmic reticulum"/>
    <property type="evidence" value="ECO:0007669"/>
    <property type="project" value="TreeGrafter"/>
</dbReference>
<dbReference type="EMBL" id="CH981531">
    <property type="protein sequence ID" value="EDK46854.1"/>
    <property type="molecule type" value="Genomic_DNA"/>
</dbReference>
<dbReference type="AlphaFoldDB" id="A5E5Z6"/>
<feature type="domain" description="AMP-dependent synthetase/ligase" evidence="3">
    <location>
        <begin position="176"/>
        <end position="556"/>
    </location>
</feature>
<reference evidence="4 5" key="1">
    <citation type="journal article" date="2009" name="Nature">
        <title>Evolution of pathogenicity and sexual reproduction in eight Candida genomes.</title>
        <authorList>
            <person name="Butler G."/>
            <person name="Rasmussen M.D."/>
            <person name="Lin M.F."/>
            <person name="Santos M.A."/>
            <person name="Sakthikumar S."/>
            <person name="Munro C.A."/>
            <person name="Rheinbay E."/>
            <person name="Grabherr M."/>
            <person name="Forche A."/>
            <person name="Reedy J.L."/>
            <person name="Agrafioti I."/>
            <person name="Arnaud M.B."/>
            <person name="Bates S."/>
            <person name="Brown A.J."/>
            <person name="Brunke S."/>
            <person name="Costanzo M.C."/>
            <person name="Fitzpatrick D.A."/>
            <person name="de Groot P.W."/>
            <person name="Harris D."/>
            <person name="Hoyer L.L."/>
            <person name="Hube B."/>
            <person name="Klis F.M."/>
            <person name="Kodira C."/>
            <person name="Lennard N."/>
            <person name="Logue M.E."/>
            <person name="Martin R."/>
            <person name="Neiman A.M."/>
            <person name="Nikolaou E."/>
            <person name="Quail M.A."/>
            <person name="Quinn J."/>
            <person name="Santos M.C."/>
            <person name="Schmitzberger F.F."/>
            <person name="Sherlock G."/>
            <person name="Shah P."/>
            <person name="Silverstein K.A."/>
            <person name="Skrzypek M.S."/>
            <person name="Soll D."/>
            <person name="Staggs R."/>
            <person name="Stansfield I."/>
            <person name="Stumpf M.P."/>
            <person name="Sudbery P.E."/>
            <person name="Srikantha T."/>
            <person name="Zeng Q."/>
            <person name="Berman J."/>
            <person name="Berriman M."/>
            <person name="Heitman J."/>
            <person name="Gow N.A."/>
            <person name="Lorenz M.C."/>
            <person name="Birren B.W."/>
            <person name="Kellis M."/>
            <person name="Cuomo C.A."/>
        </authorList>
    </citation>
    <scope>NUCLEOTIDE SEQUENCE [LARGE SCALE GENOMIC DNA]</scope>
    <source>
        <strain evidence="5">ATCC 11503 / BCRC 21390 / CBS 2605 / JCM 1781 / NBRC 1676 / NRRL YB-4239</strain>
    </source>
</reference>
<dbReference type="FunCoup" id="A5E5Z6">
    <property type="interactions" value="281"/>
</dbReference>
<name>A5E5Z6_LODEL</name>
<dbReference type="SUPFAM" id="SSF56801">
    <property type="entry name" value="Acetyl-CoA synthetase-like"/>
    <property type="match status" value="1"/>
</dbReference>
<dbReference type="GO" id="GO:0005524">
    <property type="term" value="F:ATP binding"/>
    <property type="evidence" value="ECO:0007669"/>
    <property type="project" value="UniProtKB-KW"/>
</dbReference>
<proteinExistence type="predicted"/>
<keyword evidence="1" id="KW-0547">Nucleotide-binding</keyword>
<keyword evidence="5" id="KW-1185">Reference proteome</keyword>
<dbReference type="HOGENOM" id="CLU_000022_45_4_1"/>
<dbReference type="GO" id="GO:0016020">
    <property type="term" value="C:membrane"/>
    <property type="evidence" value="ECO:0007669"/>
    <property type="project" value="TreeGrafter"/>
</dbReference>
<dbReference type="OMA" id="YLEPISF"/>
<keyword evidence="2" id="KW-0067">ATP-binding</keyword>
<dbReference type="OrthoDB" id="1700726at2759"/>
<dbReference type="STRING" id="379508.A5E5Z6"/>
<sequence length="746" mass="83186">MRLPSVSDTDPVFASDDKTYVFENPDDLPVESLINEILPIDQELSARSTKVPATAEPGFSEIYRNAAFPNGLKSCITADLDTHPKIFDSAVERHGHSPCLLYHEYDYENDQHMERYVSIDYNTVSKRVTNLASGLFFLLNSCPFKDPTLESHQKIDNHQRDYASYNKDNFSFVATFYASNRAEWILSDLACSAHSITSTALYDTLGAEASKYILETTESPVVIASRGKIEHLINLKKENPEALKSLILVISMDPLTKKHAHLIREAEAQRIKVFDFSQVEQVGAIFPSPRFPPTPDSVYTITFTSGTTGAHPKGVILPQRSVTCALSAAALLLPHSKKDREFCFLPLAHIFERHMSGNVFLYGGSIAFPRLGGNAVTMVDDLKLAKPTFLANVPRIFGKIEATIKAMTIDSESKFNRTVYLQAFDAKRQKQESENSKGDHFIYDQTVIKRLRKAFGFDNMEMCFTGSAPIAAETIRFLKSSLGIGITQGYGSSESFAGIIMALPNHADSVGTCGAIAPTVEARLREVPEMGYNLTDEGGPRGELQLRGPQMFTHYYKNEEETKKAIDKDGWFSTGDVAQITHDGWFIVIDRVKNFFKLAQGEYVTPEKIENLYLSSNSFITQVFAHGNSLNSYLVGIVGIDPVNIVPLVKKMGYTGDLSSPAKVVEACNKREIKTQILLTMNTNVNGKLNGFEKLHNIFIDIEPLRLEREVITPTSKLRRPIAAKFFKEQIDAMYSEGSILKDLKL</sequence>